<keyword evidence="2" id="KW-1185">Reference proteome</keyword>
<sequence>MNRREIILNEIKENPQNPFNYYLLAVEERSTGGITSSIEILYELKLNFPDYHPTYYTLAELLYQSDRNTEATAVAEEGIIKAKDLQLLKVSRELEQLILLND</sequence>
<evidence type="ECO:0000313" key="1">
    <source>
        <dbReference type="EMBL" id="MDU0808180.1"/>
    </source>
</evidence>
<evidence type="ECO:0008006" key="3">
    <source>
        <dbReference type="Google" id="ProtNLM"/>
    </source>
</evidence>
<name>A0ABU3TQP4_9BACT</name>
<protein>
    <recommendedName>
        <fullName evidence="3">Tetratricopeptide repeat protein</fullName>
    </recommendedName>
</protein>
<proteinExistence type="predicted"/>
<gene>
    <name evidence="1" type="ORF">PQG45_03915</name>
</gene>
<organism evidence="1 2">
    <name type="scientific">Aquirufa regiilacus</name>
    <dbReference type="NCBI Taxonomy" id="3024868"/>
    <lineage>
        <taxon>Bacteria</taxon>
        <taxon>Pseudomonadati</taxon>
        <taxon>Bacteroidota</taxon>
        <taxon>Cytophagia</taxon>
        <taxon>Cytophagales</taxon>
        <taxon>Flectobacillaceae</taxon>
        <taxon>Aquirufa</taxon>
    </lineage>
</organism>
<comment type="caution">
    <text evidence="1">The sequence shown here is derived from an EMBL/GenBank/DDBJ whole genome shotgun (WGS) entry which is preliminary data.</text>
</comment>
<dbReference type="Proteomes" id="UP001249959">
    <property type="component" value="Unassembled WGS sequence"/>
</dbReference>
<dbReference type="SUPFAM" id="SSF48452">
    <property type="entry name" value="TPR-like"/>
    <property type="match status" value="1"/>
</dbReference>
<evidence type="ECO:0000313" key="2">
    <source>
        <dbReference type="Proteomes" id="UP001249959"/>
    </source>
</evidence>
<accession>A0ABU3TQP4</accession>
<reference evidence="1 2" key="1">
    <citation type="submission" date="2023-09" db="EMBL/GenBank/DDBJ databases">
        <title>Aquirufa genomes.</title>
        <authorList>
            <person name="Pitt A."/>
        </authorList>
    </citation>
    <scope>NUCLEOTIDE SEQUENCE [LARGE SCALE GENOMIC DNA]</scope>
    <source>
        <strain evidence="1 2">LEOWEIH-7C</strain>
    </source>
</reference>
<dbReference type="Gene3D" id="1.25.40.10">
    <property type="entry name" value="Tetratricopeptide repeat domain"/>
    <property type="match status" value="1"/>
</dbReference>
<dbReference type="EMBL" id="JAVNWW010000001">
    <property type="protein sequence ID" value="MDU0808180.1"/>
    <property type="molecule type" value="Genomic_DNA"/>
</dbReference>
<dbReference type="RefSeq" id="WP_315575587.1">
    <property type="nucleotide sequence ID" value="NZ_JARDXH010000002.1"/>
</dbReference>
<dbReference type="InterPro" id="IPR011990">
    <property type="entry name" value="TPR-like_helical_dom_sf"/>
</dbReference>